<keyword evidence="3" id="KW-1185">Reference proteome</keyword>
<feature type="signal peptide" evidence="1">
    <location>
        <begin position="1"/>
        <end position="23"/>
    </location>
</feature>
<evidence type="ECO:0000313" key="2">
    <source>
        <dbReference type="EMBL" id="MCF1752451.1"/>
    </source>
</evidence>
<reference evidence="2 3" key="1">
    <citation type="submission" date="2022-01" db="EMBL/GenBank/DDBJ databases">
        <title>Mariniradius saccharolyticus sp. nov., isolated from sediment of a river.</title>
        <authorList>
            <person name="Liu H."/>
        </authorList>
    </citation>
    <scope>NUCLEOTIDE SEQUENCE [LARGE SCALE GENOMIC DNA]</scope>
    <source>
        <strain evidence="2 3">RY-2</strain>
    </source>
</reference>
<dbReference type="Proteomes" id="UP001201449">
    <property type="component" value="Unassembled WGS sequence"/>
</dbReference>
<name>A0ABS9BZ17_9BACT</name>
<comment type="caution">
    <text evidence="2">The sequence shown here is derived from an EMBL/GenBank/DDBJ whole genome shotgun (WGS) entry which is preliminary data.</text>
</comment>
<dbReference type="EMBL" id="JAKEVZ010000012">
    <property type="protein sequence ID" value="MCF1752451.1"/>
    <property type="molecule type" value="Genomic_DNA"/>
</dbReference>
<proteinExistence type="predicted"/>
<dbReference type="RefSeq" id="WP_234862342.1">
    <property type="nucleotide sequence ID" value="NZ_JAKEVZ010000012.1"/>
</dbReference>
<organism evidence="2 3">
    <name type="scientific">Mariniradius sediminis</name>
    <dbReference type="NCBI Taxonomy" id="2909237"/>
    <lineage>
        <taxon>Bacteria</taxon>
        <taxon>Pseudomonadati</taxon>
        <taxon>Bacteroidota</taxon>
        <taxon>Cytophagia</taxon>
        <taxon>Cytophagales</taxon>
        <taxon>Cyclobacteriaceae</taxon>
        <taxon>Mariniradius</taxon>
    </lineage>
</organism>
<evidence type="ECO:0008006" key="4">
    <source>
        <dbReference type="Google" id="ProtNLM"/>
    </source>
</evidence>
<evidence type="ECO:0000313" key="3">
    <source>
        <dbReference type="Proteomes" id="UP001201449"/>
    </source>
</evidence>
<sequence>MFKSPMRSILALCAILLVFSCKDDGEVDPPKTPEELAIQDLTGSGTLTWVIAGGGSVTRDGRNETNIYQTFELTLNSAPGKTYTSINGADLFDSGGSWAFVTGSLDKIILDGSKPASKIPISFTRTGDNLILTFSIVAPSGRTIPNGAVAGNYTFTLRKKA</sequence>
<gene>
    <name evidence="2" type="ORF">L0U89_15430</name>
</gene>
<keyword evidence="1" id="KW-0732">Signal</keyword>
<evidence type="ECO:0000256" key="1">
    <source>
        <dbReference type="SAM" id="SignalP"/>
    </source>
</evidence>
<protein>
    <recommendedName>
        <fullName evidence="4">Lipocalin-like domain-containing protein</fullName>
    </recommendedName>
</protein>
<accession>A0ABS9BZ17</accession>
<feature type="chain" id="PRO_5046113377" description="Lipocalin-like domain-containing protein" evidence="1">
    <location>
        <begin position="24"/>
        <end position="161"/>
    </location>
</feature>
<dbReference type="PROSITE" id="PS51257">
    <property type="entry name" value="PROKAR_LIPOPROTEIN"/>
    <property type="match status" value="1"/>
</dbReference>